<dbReference type="OrthoDB" id="6748680at2759"/>
<protein>
    <recommendedName>
        <fullName evidence="3">Major facilitator superfamily (MFS) profile domain-containing protein</fullName>
    </recommendedName>
</protein>
<keyword evidence="2" id="KW-0472">Membrane</keyword>
<dbReference type="GO" id="GO:0016020">
    <property type="term" value="C:membrane"/>
    <property type="evidence" value="ECO:0007669"/>
    <property type="project" value="UniProtKB-SubCell"/>
</dbReference>
<dbReference type="Gene3D" id="3.80.10.10">
    <property type="entry name" value="Ribonuclease Inhibitor"/>
    <property type="match status" value="2"/>
</dbReference>
<dbReference type="Gene3D" id="1.20.1250.20">
    <property type="entry name" value="MFS general substrate transporter like domains"/>
    <property type="match status" value="1"/>
</dbReference>
<dbReference type="EMBL" id="CAJNON010000556">
    <property type="protein sequence ID" value="CAF1315247.1"/>
    <property type="molecule type" value="Genomic_DNA"/>
</dbReference>
<dbReference type="InterPro" id="IPR032675">
    <property type="entry name" value="LRR_dom_sf"/>
</dbReference>
<evidence type="ECO:0000313" key="5">
    <source>
        <dbReference type="Proteomes" id="UP000663891"/>
    </source>
</evidence>
<dbReference type="Pfam" id="PF07690">
    <property type="entry name" value="MFS_1"/>
    <property type="match status" value="1"/>
</dbReference>
<sequence length="400" mass="43610">MGARHFADALRHNTTLTTISLECNDIEDDAAQYLADALQHNTTLTTLKLGSNGIGEVTAQHLADALRHNTTLTTLSLYNERIGNVGAQHLADALRHNTSLTTLNVGGNEIGDVGTQHLADALWHNSTLTTINLASNEIKAVGAQYLADALRHNSTLTTLELYRNEIGAAGARYLGDALQHNSIIMAKSKELDATNETSQIKAPLVCSHRLLLALLAFLGFFLCYAQRNGFAYPGQVLNWPKKTRGLLLGSFYWGYALTQIASSIAVTYFGPKRFLAMLIFMSSLATLLLPVISTWSSPFIILLRVVAGAAQGGLWPTIFRFWSTWAPASERTTLLSFQSAGPSMGTIVSLIIGGLFCTFSLYDAVPFIFRHGWAHYFYLLGGLGIVWSVVWLIFASDTPA</sequence>
<feature type="transmembrane region" description="Helical" evidence="2">
    <location>
        <begin position="246"/>
        <end position="268"/>
    </location>
</feature>
<gene>
    <name evidence="4" type="ORF">VCS650_LOCUS31825</name>
</gene>
<feature type="transmembrane region" description="Helical" evidence="2">
    <location>
        <begin position="207"/>
        <end position="225"/>
    </location>
</feature>
<accession>A0A815EQD1</accession>
<comment type="subcellular location">
    <subcellularLocation>
        <location evidence="1">Membrane</location>
        <topology evidence="1">Multi-pass membrane protein</topology>
    </subcellularLocation>
</comment>
<dbReference type="InterPro" id="IPR020846">
    <property type="entry name" value="MFS_dom"/>
</dbReference>
<comment type="caution">
    <text evidence="4">The sequence shown here is derived from an EMBL/GenBank/DDBJ whole genome shotgun (WGS) entry which is preliminary data.</text>
</comment>
<proteinExistence type="predicted"/>
<dbReference type="Pfam" id="PF13516">
    <property type="entry name" value="LRR_6"/>
    <property type="match status" value="6"/>
</dbReference>
<dbReference type="SUPFAM" id="SSF52047">
    <property type="entry name" value="RNI-like"/>
    <property type="match status" value="1"/>
</dbReference>
<evidence type="ECO:0000256" key="2">
    <source>
        <dbReference type="SAM" id="Phobius"/>
    </source>
</evidence>
<dbReference type="GO" id="GO:0022857">
    <property type="term" value="F:transmembrane transporter activity"/>
    <property type="evidence" value="ECO:0007669"/>
    <property type="project" value="InterPro"/>
</dbReference>
<organism evidence="4 5">
    <name type="scientific">Adineta steineri</name>
    <dbReference type="NCBI Taxonomy" id="433720"/>
    <lineage>
        <taxon>Eukaryota</taxon>
        <taxon>Metazoa</taxon>
        <taxon>Spiralia</taxon>
        <taxon>Gnathifera</taxon>
        <taxon>Rotifera</taxon>
        <taxon>Eurotatoria</taxon>
        <taxon>Bdelloidea</taxon>
        <taxon>Adinetida</taxon>
        <taxon>Adinetidae</taxon>
        <taxon>Adineta</taxon>
    </lineage>
</organism>
<feature type="transmembrane region" description="Helical" evidence="2">
    <location>
        <begin position="342"/>
        <end position="364"/>
    </location>
</feature>
<dbReference type="PANTHER" id="PTHR46984:SF1">
    <property type="entry name" value="LEUCINE-RICH REPEAT-CONTAINING PROTEIN 71"/>
    <property type="match status" value="1"/>
</dbReference>
<dbReference type="InterPro" id="IPR011701">
    <property type="entry name" value="MFS"/>
</dbReference>
<feature type="transmembrane region" description="Helical" evidence="2">
    <location>
        <begin position="376"/>
        <end position="394"/>
    </location>
</feature>
<evidence type="ECO:0000256" key="1">
    <source>
        <dbReference type="ARBA" id="ARBA00004141"/>
    </source>
</evidence>
<dbReference type="InterPro" id="IPR001611">
    <property type="entry name" value="Leu-rich_rpt"/>
</dbReference>
<dbReference type="AlphaFoldDB" id="A0A815EQD1"/>
<dbReference type="PANTHER" id="PTHR46984">
    <property type="entry name" value="LEUCINE-RICH REPEAT-CONTAINING PROTEIN 71"/>
    <property type="match status" value="1"/>
</dbReference>
<dbReference type="SUPFAM" id="SSF103473">
    <property type="entry name" value="MFS general substrate transporter"/>
    <property type="match status" value="1"/>
</dbReference>
<feature type="transmembrane region" description="Helical" evidence="2">
    <location>
        <begin position="299"/>
        <end position="322"/>
    </location>
</feature>
<dbReference type="InterPro" id="IPR053040">
    <property type="entry name" value="LRR-containing_protein_71"/>
</dbReference>
<dbReference type="InterPro" id="IPR036259">
    <property type="entry name" value="MFS_trans_sf"/>
</dbReference>
<dbReference type="PROSITE" id="PS50850">
    <property type="entry name" value="MFS"/>
    <property type="match status" value="1"/>
</dbReference>
<evidence type="ECO:0000313" key="4">
    <source>
        <dbReference type="EMBL" id="CAF1315247.1"/>
    </source>
</evidence>
<keyword evidence="2" id="KW-1133">Transmembrane helix</keyword>
<reference evidence="4" key="1">
    <citation type="submission" date="2021-02" db="EMBL/GenBank/DDBJ databases">
        <authorList>
            <person name="Nowell W R."/>
        </authorList>
    </citation>
    <scope>NUCLEOTIDE SEQUENCE</scope>
</reference>
<feature type="transmembrane region" description="Helical" evidence="2">
    <location>
        <begin position="274"/>
        <end position="292"/>
    </location>
</feature>
<dbReference type="Proteomes" id="UP000663891">
    <property type="component" value="Unassembled WGS sequence"/>
</dbReference>
<keyword evidence="2" id="KW-0812">Transmembrane</keyword>
<feature type="domain" description="Major facilitator superfamily (MFS) profile" evidence="3">
    <location>
        <begin position="208"/>
        <end position="400"/>
    </location>
</feature>
<evidence type="ECO:0000259" key="3">
    <source>
        <dbReference type="PROSITE" id="PS50850"/>
    </source>
</evidence>
<dbReference type="SMART" id="SM00368">
    <property type="entry name" value="LRR_RI"/>
    <property type="match status" value="6"/>
</dbReference>
<name>A0A815EQD1_9BILA</name>